<evidence type="ECO:0000313" key="2">
    <source>
        <dbReference type="EMBL" id="MEC3887657.1"/>
    </source>
</evidence>
<gene>
    <name evidence="2" type="ORF">LLE72_007815</name>
</gene>
<name>A0AAJ3CDH0_XANCA</name>
<comment type="caution">
    <text evidence="2">The sequence shown here is derived from an EMBL/GenBank/DDBJ whole genome shotgun (WGS) entry which is preliminary data.</text>
</comment>
<reference evidence="2" key="2">
    <citation type="submission" date="2024-01" db="EMBL/GenBank/DDBJ databases">
        <title>Long-read genome sequencing of X. campestris pv. papavericola.</title>
        <authorList>
            <person name="Hussain R.M.F."/>
            <person name="Greer S."/>
            <person name="Harrison J."/>
            <person name="Grant M."/>
            <person name="Vicente J."/>
            <person name="Studholme D.J."/>
        </authorList>
    </citation>
    <scope>NUCLEOTIDE SEQUENCE</scope>
    <source>
        <strain evidence="2">NCPPB 2970</strain>
    </source>
</reference>
<feature type="compositionally biased region" description="Basic and acidic residues" evidence="1">
    <location>
        <begin position="17"/>
        <end position="34"/>
    </location>
</feature>
<protein>
    <submittedName>
        <fullName evidence="2">Uncharacterized protein</fullName>
    </submittedName>
</protein>
<dbReference type="Proteomes" id="UP001297361">
    <property type="component" value="Unassembled WGS sequence"/>
</dbReference>
<accession>A0AAJ3CDH0</accession>
<evidence type="ECO:0000313" key="3">
    <source>
        <dbReference type="Proteomes" id="UP001297361"/>
    </source>
</evidence>
<feature type="region of interest" description="Disordered" evidence="1">
    <location>
        <begin position="1"/>
        <end position="41"/>
    </location>
</feature>
<reference evidence="2" key="1">
    <citation type="submission" date="2021-10" db="EMBL/GenBank/DDBJ databases">
        <authorList>
            <person name="Hussein R."/>
            <person name="Harrison J."/>
            <person name="Studholme D.J."/>
            <person name="Vicente J."/>
            <person name="Grant M."/>
        </authorList>
    </citation>
    <scope>NUCLEOTIDE SEQUENCE</scope>
    <source>
        <strain evidence="2">NCPPB 2970</strain>
    </source>
</reference>
<proteinExistence type="predicted"/>
<organism evidence="2 3">
    <name type="scientific">Xanthomonas campestris pv. papavericola</name>
    <dbReference type="NCBI Taxonomy" id="487881"/>
    <lineage>
        <taxon>Bacteria</taxon>
        <taxon>Pseudomonadati</taxon>
        <taxon>Pseudomonadota</taxon>
        <taxon>Gammaproteobacteria</taxon>
        <taxon>Lysobacterales</taxon>
        <taxon>Lysobacteraceae</taxon>
        <taxon>Xanthomonas</taxon>
    </lineage>
</organism>
<sequence>MFDDTDGADANSNARFEITRVEADGRPQSAKELKATPGARTPRLLELHRRPLG</sequence>
<dbReference type="EMBL" id="JAJFNJ020000003">
    <property type="protein sequence ID" value="MEC3887657.1"/>
    <property type="molecule type" value="Genomic_DNA"/>
</dbReference>
<evidence type="ECO:0000256" key="1">
    <source>
        <dbReference type="SAM" id="MobiDB-lite"/>
    </source>
</evidence>
<dbReference type="AlphaFoldDB" id="A0AAJ3CDH0"/>